<sequence>MNKHRSFIAATAIFVVYTFVTALGWHLVVFDGYYRTLEIYRDDKIIPFGFAAILVQGVVLAYLYPRIFPSGCALRNGLKFGLLAGLFGWTYSTLAVAAKFSMTSVPGFVLIETGYNIVHYGLAGPLMAMAYNKSTET</sequence>
<dbReference type="EMBL" id="CP071793">
    <property type="protein sequence ID" value="QTD48670.1"/>
    <property type="molecule type" value="Genomic_DNA"/>
</dbReference>
<organism evidence="2 3">
    <name type="scientific">Sulfidibacter corallicola</name>
    <dbReference type="NCBI Taxonomy" id="2818388"/>
    <lineage>
        <taxon>Bacteria</taxon>
        <taxon>Pseudomonadati</taxon>
        <taxon>Acidobacteriota</taxon>
        <taxon>Holophagae</taxon>
        <taxon>Acanthopleuribacterales</taxon>
        <taxon>Acanthopleuribacteraceae</taxon>
        <taxon>Sulfidibacter</taxon>
    </lineage>
</organism>
<evidence type="ECO:0000256" key="1">
    <source>
        <dbReference type="SAM" id="Phobius"/>
    </source>
</evidence>
<proteinExistence type="predicted"/>
<keyword evidence="1" id="KW-0472">Membrane</keyword>
<reference evidence="2" key="1">
    <citation type="submission" date="2021-03" db="EMBL/GenBank/DDBJ databases">
        <title>Acanthopleuribacteraceae sp. M133.</title>
        <authorList>
            <person name="Wang G."/>
        </authorList>
    </citation>
    <scope>NUCLEOTIDE SEQUENCE</scope>
    <source>
        <strain evidence="2">M133</strain>
    </source>
</reference>
<feature type="transmembrane region" description="Helical" evidence="1">
    <location>
        <begin position="7"/>
        <end position="25"/>
    </location>
</feature>
<gene>
    <name evidence="2" type="ORF">J3U87_24070</name>
</gene>
<feature type="transmembrane region" description="Helical" evidence="1">
    <location>
        <begin position="45"/>
        <end position="65"/>
    </location>
</feature>
<protein>
    <submittedName>
        <fullName evidence="2">Uncharacterized protein</fullName>
    </submittedName>
</protein>
<dbReference type="RefSeq" id="WP_237378321.1">
    <property type="nucleotide sequence ID" value="NZ_CP071793.1"/>
</dbReference>
<keyword evidence="3" id="KW-1185">Reference proteome</keyword>
<keyword evidence="1" id="KW-0812">Transmembrane</keyword>
<evidence type="ECO:0000313" key="3">
    <source>
        <dbReference type="Proteomes" id="UP000663929"/>
    </source>
</evidence>
<evidence type="ECO:0000313" key="2">
    <source>
        <dbReference type="EMBL" id="QTD48670.1"/>
    </source>
</evidence>
<dbReference type="KEGG" id="scor:J3U87_24070"/>
<dbReference type="AlphaFoldDB" id="A0A8A4TGJ2"/>
<accession>A0A8A4TGJ2</accession>
<keyword evidence="1" id="KW-1133">Transmembrane helix</keyword>
<name>A0A8A4TGJ2_SULCO</name>
<feature type="transmembrane region" description="Helical" evidence="1">
    <location>
        <begin position="77"/>
        <end position="98"/>
    </location>
</feature>
<dbReference type="Proteomes" id="UP000663929">
    <property type="component" value="Chromosome"/>
</dbReference>